<organism evidence="2 3">
    <name type="scientific">Vespula maculifrons</name>
    <name type="common">Eastern yellow jacket</name>
    <name type="synonym">Wasp</name>
    <dbReference type="NCBI Taxonomy" id="7453"/>
    <lineage>
        <taxon>Eukaryota</taxon>
        <taxon>Metazoa</taxon>
        <taxon>Ecdysozoa</taxon>
        <taxon>Arthropoda</taxon>
        <taxon>Hexapoda</taxon>
        <taxon>Insecta</taxon>
        <taxon>Pterygota</taxon>
        <taxon>Neoptera</taxon>
        <taxon>Endopterygota</taxon>
        <taxon>Hymenoptera</taxon>
        <taxon>Apocrita</taxon>
        <taxon>Aculeata</taxon>
        <taxon>Vespoidea</taxon>
        <taxon>Vespidae</taxon>
        <taxon>Vespinae</taxon>
        <taxon>Vespula</taxon>
    </lineage>
</organism>
<keyword evidence="1" id="KW-0472">Membrane</keyword>
<dbReference type="AlphaFoldDB" id="A0ABD2AVJ0"/>
<dbReference type="Proteomes" id="UP001607303">
    <property type="component" value="Unassembled WGS sequence"/>
</dbReference>
<keyword evidence="1" id="KW-1133">Transmembrane helix</keyword>
<name>A0ABD2AVJ0_VESMC</name>
<dbReference type="EMBL" id="JAYRBN010000113">
    <property type="protein sequence ID" value="KAL2723710.1"/>
    <property type="molecule type" value="Genomic_DNA"/>
</dbReference>
<accession>A0ABD2AVJ0</accession>
<evidence type="ECO:0000256" key="1">
    <source>
        <dbReference type="SAM" id="Phobius"/>
    </source>
</evidence>
<evidence type="ECO:0000313" key="2">
    <source>
        <dbReference type="EMBL" id="KAL2723710.1"/>
    </source>
</evidence>
<comment type="caution">
    <text evidence="2">The sequence shown here is derived from an EMBL/GenBank/DDBJ whole genome shotgun (WGS) entry which is preliminary data.</text>
</comment>
<gene>
    <name evidence="2" type="ORF">V1477_018942</name>
</gene>
<proteinExistence type="predicted"/>
<reference evidence="2 3" key="1">
    <citation type="journal article" date="2024" name="Ann. Entomol. Soc. Am.">
        <title>Genomic analyses of the southern and eastern yellowjacket wasps (Hymenoptera: Vespidae) reveal evolutionary signatures of social life.</title>
        <authorList>
            <person name="Catto M.A."/>
            <person name="Caine P.B."/>
            <person name="Orr S.E."/>
            <person name="Hunt B.G."/>
            <person name="Goodisman M.A.D."/>
        </authorList>
    </citation>
    <scope>NUCLEOTIDE SEQUENCE [LARGE SCALE GENOMIC DNA]</scope>
    <source>
        <strain evidence="2">232</strain>
        <tissue evidence="2">Head and thorax</tissue>
    </source>
</reference>
<feature type="transmembrane region" description="Helical" evidence="1">
    <location>
        <begin position="12"/>
        <end position="33"/>
    </location>
</feature>
<sequence>MQRQSFSGSYSYAIGTPACPAYAGLCGSFALLLTNKLHRTRTCPTNKIRLFLYLTTLSSYGTQPFLYSKTGWCRAKQWRHSRRDFTDGAGANLLDLAPRVAEHF</sequence>
<protein>
    <submittedName>
        <fullName evidence="2">Uncharacterized protein</fullName>
    </submittedName>
</protein>
<keyword evidence="1" id="KW-0812">Transmembrane</keyword>
<keyword evidence="3" id="KW-1185">Reference proteome</keyword>
<evidence type="ECO:0000313" key="3">
    <source>
        <dbReference type="Proteomes" id="UP001607303"/>
    </source>
</evidence>